<dbReference type="AlphaFoldDB" id="A0A5S9P452"/>
<dbReference type="Pfam" id="PF03929">
    <property type="entry name" value="PepSY_TM"/>
    <property type="match status" value="1"/>
</dbReference>
<protein>
    <recommendedName>
        <fullName evidence="6">Peptidase</fullName>
    </recommendedName>
</protein>
<feature type="transmembrane region" description="Helical" evidence="1">
    <location>
        <begin position="20"/>
        <end position="41"/>
    </location>
</feature>
<feature type="transmembrane region" description="Helical" evidence="1">
    <location>
        <begin position="370"/>
        <end position="395"/>
    </location>
</feature>
<evidence type="ECO:0008006" key="6">
    <source>
        <dbReference type="Google" id="ProtNLM"/>
    </source>
</evidence>
<gene>
    <name evidence="2" type="ORF">IHBHHGIJ_02042</name>
    <name evidence="3" type="ORF">KFEGEMFD_01644</name>
</gene>
<proteinExistence type="predicted"/>
<evidence type="ECO:0000313" key="4">
    <source>
        <dbReference type="Proteomes" id="UP000435877"/>
    </source>
</evidence>
<dbReference type="Proteomes" id="UP000439591">
    <property type="component" value="Unassembled WGS sequence"/>
</dbReference>
<feature type="transmembrane region" description="Helical" evidence="1">
    <location>
        <begin position="157"/>
        <end position="179"/>
    </location>
</feature>
<reference evidence="4 5" key="1">
    <citation type="submission" date="2019-11" db="EMBL/GenBank/DDBJ databases">
        <authorList>
            <person name="Holert J."/>
        </authorList>
    </citation>
    <scope>NUCLEOTIDE SEQUENCE [LARGE SCALE GENOMIC DNA]</scope>
    <source>
        <strain evidence="3">BC3_2A</strain>
        <strain evidence="2">SB11_1A</strain>
    </source>
</reference>
<evidence type="ECO:0000313" key="2">
    <source>
        <dbReference type="EMBL" id="CAA0090608.1"/>
    </source>
</evidence>
<dbReference type="RefSeq" id="WP_159268635.1">
    <property type="nucleotide sequence ID" value="NZ_CACSIK010000001.1"/>
</dbReference>
<dbReference type="EMBL" id="CACSIK010000001">
    <property type="protein sequence ID" value="CAA0090608.1"/>
    <property type="molecule type" value="Genomic_DNA"/>
</dbReference>
<evidence type="ECO:0000313" key="5">
    <source>
        <dbReference type="Proteomes" id="UP000439591"/>
    </source>
</evidence>
<dbReference type="PANTHER" id="PTHR34219:SF5">
    <property type="entry name" value="BLR4505 PROTEIN"/>
    <property type="match status" value="1"/>
</dbReference>
<feature type="transmembrane region" description="Helical" evidence="1">
    <location>
        <begin position="221"/>
        <end position="241"/>
    </location>
</feature>
<dbReference type="PANTHER" id="PTHR34219">
    <property type="entry name" value="IRON-REGULATED INNER MEMBRANE PROTEIN-RELATED"/>
    <property type="match status" value="1"/>
</dbReference>
<dbReference type="InterPro" id="IPR005625">
    <property type="entry name" value="PepSY-ass_TM"/>
</dbReference>
<sequence>MQTQRSLSISGLLRWLHRYVGLAIALFIILAAFTGSLLAFMPELEKLTAPNLFSSSNAAPQLSFADYALAAEAIEPRIVAKSVSFAEQGRVIVGVIAKTNPSNGQLFTVPFSQMLLDPASGSLLGVRTPSEISEGWQNIMPFIYDLHYSLLLGTPGWWLMGIVALIWTIDCFTGLLITFPRRSKKTNKHRSWAAQWGKAWKIKTKSSAARLNFDIHRAASLWLWLILLVFAWSSVYMNLWASVYLHATRQVMEYHPPWHYLADRQRSDREPTLSWSSAQRHATESMATLAEQEGLDIIRPNALAYTAAYGAYRYRAQTSSDLSDQHVRTEVYIDAVSGETLFTYLPTGQFLGNTVSSWLHVLHRARIWGLWYQIAVSALGIALVVISVSGVLIWWKKRRHSRH</sequence>
<dbReference type="EMBL" id="CACSIM010000002">
    <property type="protein sequence ID" value="CAA0098101.1"/>
    <property type="molecule type" value="Genomic_DNA"/>
</dbReference>
<dbReference type="Proteomes" id="UP000435877">
    <property type="component" value="Unassembled WGS sequence"/>
</dbReference>
<accession>A0A5S9P452</accession>
<keyword evidence="1" id="KW-0812">Transmembrane</keyword>
<keyword evidence="4" id="KW-1185">Reference proteome</keyword>
<keyword evidence="1" id="KW-0472">Membrane</keyword>
<organism evidence="3 5">
    <name type="scientific">Zhongshania aliphaticivorans</name>
    <dbReference type="NCBI Taxonomy" id="1470434"/>
    <lineage>
        <taxon>Bacteria</taxon>
        <taxon>Pseudomonadati</taxon>
        <taxon>Pseudomonadota</taxon>
        <taxon>Gammaproteobacteria</taxon>
        <taxon>Cellvibrionales</taxon>
        <taxon>Spongiibacteraceae</taxon>
        <taxon>Zhongshania</taxon>
    </lineage>
</organism>
<evidence type="ECO:0000313" key="3">
    <source>
        <dbReference type="EMBL" id="CAA0098101.1"/>
    </source>
</evidence>
<evidence type="ECO:0000256" key="1">
    <source>
        <dbReference type="SAM" id="Phobius"/>
    </source>
</evidence>
<dbReference type="OrthoDB" id="7238323at2"/>
<name>A0A5S9P452_9GAMM</name>
<keyword evidence="1" id="KW-1133">Transmembrane helix</keyword>